<accession>A0AAV5SSW2</accession>
<dbReference type="AlphaFoldDB" id="A0AAV5SSW2"/>
<comment type="caution">
    <text evidence="3">The sequence shown here is derived from an EMBL/GenBank/DDBJ whole genome shotgun (WGS) entry which is preliminary data.</text>
</comment>
<proteinExistence type="predicted"/>
<organism evidence="3 4">
    <name type="scientific">Pristionchus entomophagus</name>
    <dbReference type="NCBI Taxonomy" id="358040"/>
    <lineage>
        <taxon>Eukaryota</taxon>
        <taxon>Metazoa</taxon>
        <taxon>Ecdysozoa</taxon>
        <taxon>Nematoda</taxon>
        <taxon>Chromadorea</taxon>
        <taxon>Rhabditida</taxon>
        <taxon>Rhabditina</taxon>
        <taxon>Diplogasteromorpha</taxon>
        <taxon>Diplogasteroidea</taxon>
        <taxon>Neodiplogasteridae</taxon>
        <taxon>Pristionchus</taxon>
    </lineage>
</organism>
<feature type="compositionally biased region" description="Basic and acidic residues" evidence="1">
    <location>
        <begin position="12"/>
        <end position="44"/>
    </location>
</feature>
<keyword evidence="2" id="KW-0472">Membrane</keyword>
<sequence>MWTTISTLSQEATEKRKGGTKEEVKAGPKLESSTHVDNGVKENRPDYDTTGIRIFGLNCTTTFRDLTPKERHYAHYSAQTVFHGLLISFLQISPTSGGLFILLFRLFSAESIKDLRAKADDVGVTEREWNN</sequence>
<keyword evidence="4" id="KW-1185">Reference proteome</keyword>
<keyword evidence="2" id="KW-1133">Transmembrane helix</keyword>
<evidence type="ECO:0000256" key="1">
    <source>
        <dbReference type="SAM" id="MobiDB-lite"/>
    </source>
</evidence>
<protein>
    <submittedName>
        <fullName evidence="3">Uncharacterized protein</fullName>
    </submittedName>
</protein>
<evidence type="ECO:0000256" key="2">
    <source>
        <dbReference type="SAM" id="Phobius"/>
    </source>
</evidence>
<reference evidence="3" key="1">
    <citation type="submission" date="2023-10" db="EMBL/GenBank/DDBJ databases">
        <title>Genome assembly of Pristionchus species.</title>
        <authorList>
            <person name="Yoshida K."/>
            <person name="Sommer R.J."/>
        </authorList>
    </citation>
    <scope>NUCLEOTIDE SEQUENCE</scope>
    <source>
        <strain evidence="3">RS0144</strain>
    </source>
</reference>
<dbReference type="Proteomes" id="UP001432027">
    <property type="component" value="Unassembled WGS sequence"/>
</dbReference>
<gene>
    <name evidence="3" type="ORF">PENTCL1PPCAC_7940</name>
</gene>
<keyword evidence="2" id="KW-0812">Transmembrane</keyword>
<evidence type="ECO:0000313" key="4">
    <source>
        <dbReference type="Proteomes" id="UP001432027"/>
    </source>
</evidence>
<feature type="non-terminal residue" evidence="3">
    <location>
        <position position="131"/>
    </location>
</feature>
<dbReference type="EMBL" id="BTSX01000002">
    <property type="protein sequence ID" value="GMS85765.1"/>
    <property type="molecule type" value="Genomic_DNA"/>
</dbReference>
<name>A0AAV5SSW2_9BILA</name>
<feature type="transmembrane region" description="Helical" evidence="2">
    <location>
        <begin position="81"/>
        <end position="107"/>
    </location>
</feature>
<evidence type="ECO:0000313" key="3">
    <source>
        <dbReference type="EMBL" id="GMS85765.1"/>
    </source>
</evidence>
<feature type="region of interest" description="Disordered" evidence="1">
    <location>
        <begin position="11"/>
        <end position="44"/>
    </location>
</feature>